<protein>
    <recommendedName>
        <fullName evidence="3">Nucleoside 2-deoxyribosyltransferase</fullName>
    </recommendedName>
</protein>
<gene>
    <name evidence="1" type="ORF">A1355_23765</name>
</gene>
<dbReference type="AlphaFoldDB" id="A0A177NTX7"/>
<organism evidence="1 2">
    <name type="scientific">Methylomonas koyamae</name>
    <dbReference type="NCBI Taxonomy" id="702114"/>
    <lineage>
        <taxon>Bacteria</taxon>
        <taxon>Pseudomonadati</taxon>
        <taxon>Pseudomonadota</taxon>
        <taxon>Gammaproteobacteria</taxon>
        <taxon>Methylococcales</taxon>
        <taxon>Methylococcaceae</taxon>
        <taxon>Methylomonas</taxon>
    </lineage>
</organism>
<dbReference type="STRING" id="702114.A1355_23765"/>
<comment type="caution">
    <text evidence="1">The sequence shown here is derived from an EMBL/GenBank/DDBJ whole genome shotgun (WGS) entry which is preliminary data.</text>
</comment>
<name>A0A177NTX7_9GAMM</name>
<dbReference type="RefSeq" id="WP_064027239.1">
    <property type="nucleotide sequence ID" value="NZ_LUUK01000121.1"/>
</dbReference>
<evidence type="ECO:0000313" key="2">
    <source>
        <dbReference type="Proteomes" id="UP000077628"/>
    </source>
</evidence>
<dbReference type="Gene3D" id="3.40.50.450">
    <property type="match status" value="1"/>
</dbReference>
<dbReference type="EMBL" id="LUUK01000121">
    <property type="protein sequence ID" value="OAI20733.1"/>
    <property type="molecule type" value="Genomic_DNA"/>
</dbReference>
<accession>A0A177NTX7</accession>
<proteinExistence type="predicted"/>
<evidence type="ECO:0008006" key="3">
    <source>
        <dbReference type="Google" id="ProtNLM"/>
    </source>
</evidence>
<sequence>MTTDSKARTAFVATPIGSPETETRRATDGLLDAVIAPVLESMGFVVTVAHRMSQSGSINAQVLKHVLGCDLLVANLSELNPNVMYELAVRHCARKPTVILAQTGTRLPFDVTDQRTLFYRNDMSGVVELARGLREFVEATLSDTTTDNPVYQATFGRTLCDNASSDLADAVILRKLDAILSSLSELGASQSRPQPVAPVGAQHEYVAKVRWRPSSTSSTDEMRAWQDALNASSLRISGRLFKNPDRLKEALTQRRRIDIEDIFEPNDVHEVCVTSSRMLSEEDLIHAFRDRDLQILSFKQASDA</sequence>
<dbReference type="Proteomes" id="UP000077628">
    <property type="component" value="Unassembled WGS sequence"/>
</dbReference>
<dbReference type="OrthoDB" id="5180013at2"/>
<reference evidence="2" key="1">
    <citation type="submission" date="2016-03" db="EMBL/GenBank/DDBJ databases">
        <authorList>
            <person name="Heylen K."/>
            <person name="De Vos P."/>
            <person name="Vekeman B."/>
        </authorList>
    </citation>
    <scope>NUCLEOTIDE SEQUENCE [LARGE SCALE GENOMIC DNA]</scope>
    <source>
        <strain evidence="2">R-45383</strain>
    </source>
</reference>
<evidence type="ECO:0000313" key="1">
    <source>
        <dbReference type="EMBL" id="OAI20733.1"/>
    </source>
</evidence>
<keyword evidence="2" id="KW-1185">Reference proteome</keyword>